<evidence type="ECO:0000256" key="5">
    <source>
        <dbReference type="PIRSR" id="PIRSR602640-1"/>
    </source>
</evidence>
<dbReference type="GO" id="GO:0046872">
    <property type="term" value="F:metal ion binding"/>
    <property type="evidence" value="ECO:0007669"/>
    <property type="project" value="UniProtKB-KW"/>
</dbReference>
<feature type="binding site" evidence="6">
    <location>
        <position position="132"/>
    </location>
    <ligand>
        <name>Ca(2+)</name>
        <dbReference type="ChEBI" id="CHEBI:29108"/>
        <label>1</label>
        <note>catalytic</note>
    </ligand>
</feature>
<keyword evidence="3" id="KW-1015">Disulfide bond</keyword>
<feature type="binding site" evidence="6">
    <location>
        <position position="236"/>
    </location>
    <ligand>
        <name>Ca(2+)</name>
        <dbReference type="ChEBI" id="CHEBI:29108"/>
        <label>1</label>
        <note>catalytic</note>
    </ligand>
</feature>
<comment type="caution">
    <text evidence="8">The sequence shown here is derived from an EMBL/GenBank/DDBJ whole genome shotgun (WGS) entry which is preliminary data.</text>
</comment>
<evidence type="ECO:0008006" key="10">
    <source>
        <dbReference type="Google" id="ProtNLM"/>
    </source>
</evidence>
<name>A0A9W7YH42_9FUNG</name>
<feature type="glycosylation site" description="N-linked (GlcNAc...) asparagine" evidence="7">
    <location>
        <position position="236"/>
    </location>
</feature>
<evidence type="ECO:0000256" key="1">
    <source>
        <dbReference type="ARBA" id="ARBA00008595"/>
    </source>
</evidence>
<dbReference type="InterPro" id="IPR051288">
    <property type="entry name" value="Serum_paraoxonase/arylesterase"/>
</dbReference>
<keyword evidence="4 7" id="KW-0325">Glycoprotein</keyword>
<keyword evidence="2" id="KW-0378">Hydrolase</keyword>
<feature type="binding site" evidence="6">
    <location>
        <position position="133"/>
    </location>
    <ligand>
        <name>Ca(2+)</name>
        <dbReference type="ChEBI" id="CHEBI:29108"/>
        <label>1</label>
        <note>catalytic</note>
    </ligand>
</feature>
<dbReference type="Pfam" id="PF01731">
    <property type="entry name" value="Arylesterase"/>
    <property type="match status" value="1"/>
</dbReference>
<comment type="similarity">
    <text evidence="1">Belongs to the paraoxonase family.</text>
</comment>
<feature type="binding site" evidence="6">
    <location>
        <position position="189"/>
    </location>
    <ligand>
        <name>Ca(2+)</name>
        <dbReference type="ChEBI" id="CHEBI:29108"/>
        <label>1</label>
        <note>catalytic</note>
    </ligand>
</feature>
<evidence type="ECO:0000256" key="7">
    <source>
        <dbReference type="PIRSR" id="PIRSR602640-4"/>
    </source>
</evidence>
<dbReference type="PANTHER" id="PTHR11799">
    <property type="entry name" value="PARAOXONASE"/>
    <property type="match status" value="1"/>
</dbReference>
<protein>
    <recommendedName>
        <fullName evidence="10">Calcium-dependent phosphotriesterase</fullName>
    </recommendedName>
</protein>
<dbReference type="GO" id="GO:0004064">
    <property type="term" value="F:arylesterase activity"/>
    <property type="evidence" value="ECO:0007669"/>
    <property type="project" value="InterPro"/>
</dbReference>
<gene>
    <name evidence="8" type="ORF">LPJ61_001085</name>
</gene>
<evidence type="ECO:0000256" key="2">
    <source>
        <dbReference type="ARBA" id="ARBA00022801"/>
    </source>
</evidence>
<evidence type="ECO:0000256" key="4">
    <source>
        <dbReference type="ARBA" id="ARBA00023180"/>
    </source>
</evidence>
<dbReference type="OrthoDB" id="5307922at2759"/>
<evidence type="ECO:0000313" key="9">
    <source>
        <dbReference type="Proteomes" id="UP001143981"/>
    </source>
</evidence>
<accession>A0A9W7YH42</accession>
<evidence type="ECO:0000256" key="3">
    <source>
        <dbReference type="ARBA" id="ARBA00023157"/>
    </source>
</evidence>
<sequence length="340" mass="36972">MTPPNHKTAFANVALGLLCLAYAYWTLSRRAEAFGIGTTHASTNTTGCYQFGKVLSLVEFDHGSGSFRPFTQELRVHGFDIYWDSLEPTLLTFAVVNHQQSGSGVSIFRHRIGTKVLWHVKTVKSPLLYAPNDVVATSHNTFYATNDMRSTNSIMRKIEIFFGMPWGHIVHYNHAGVFSVAASGISYPNGIARSADGSSVYVAASSEPSVIVFRPAVDGTLEPMGKTVFRDFIPDNVSVDTATGQVLVAGFLNTFEMFRYNREVLGGTSARPAGAVRRLRPLADPRKGFAEESVLTHDGALLPATTSATLQRRSGTQRILLGSVMANHIAICRVGDSARA</sequence>
<dbReference type="InterPro" id="IPR011042">
    <property type="entry name" value="6-blade_b-propeller_TolB-like"/>
</dbReference>
<keyword evidence="9" id="KW-1185">Reference proteome</keyword>
<dbReference type="InterPro" id="IPR002640">
    <property type="entry name" value="Arylesterase"/>
</dbReference>
<reference evidence="8" key="1">
    <citation type="submission" date="2022-07" db="EMBL/GenBank/DDBJ databases">
        <title>Phylogenomic reconstructions and comparative analyses of Kickxellomycotina fungi.</title>
        <authorList>
            <person name="Reynolds N.K."/>
            <person name="Stajich J.E."/>
            <person name="Barry K."/>
            <person name="Grigoriev I.V."/>
            <person name="Crous P."/>
            <person name="Smith M.E."/>
        </authorList>
    </citation>
    <scope>NUCLEOTIDE SEQUENCE</scope>
    <source>
        <strain evidence="8">BCRC 34381</strain>
    </source>
</reference>
<dbReference type="SUPFAM" id="SSF63829">
    <property type="entry name" value="Calcium-dependent phosphotriesterase"/>
    <property type="match status" value="1"/>
</dbReference>
<organism evidence="8 9">
    <name type="scientific">Coemansia biformis</name>
    <dbReference type="NCBI Taxonomy" id="1286918"/>
    <lineage>
        <taxon>Eukaryota</taxon>
        <taxon>Fungi</taxon>
        <taxon>Fungi incertae sedis</taxon>
        <taxon>Zoopagomycota</taxon>
        <taxon>Kickxellomycotina</taxon>
        <taxon>Kickxellomycetes</taxon>
        <taxon>Kickxellales</taxon>
        <taxon>Kickxellaceae</taxon>
        <taxon>Coemansia</taxon>
    </lineage>
</organism>
<comment type="PTM">
    <text evidence="7">Glycosylated.</text>
</comment>
<proteinExistence type="inferred from homology"/>
<evidence type="ECO:0000313" key="8">
    <source>
        <dbReference type="EMBL" id="KAJ1734415.1"/>
    </source>
</evidence>
<dbReference type="AlphaFoldDB" id="A0A9W7YH42"/>
<feature type="active site" description="Proton acceptor" evidence="5">
    <location>
        <position position="77"/>
    </location>
</feature>
<keyword evidence="6" id="KW-0479">Metal-binding</keyword>
<dbReference type="Proteomes" id="UP001143981">
    <property type="component" value="Unassembled WGS sequence"/>
</dbReference>
<keyword evidence="6" id="KW-0106">Calcium</keyword>
<dbReference type="EMBL" id="JANBOI010000076">
    <property type="protein sequence ID" value="KAJ1734415.1"/>
    <property type="molecule type" value="Genomic_DNA"/>
</dbReference>
<feature type="binding site" evidence="6">
    <location>
        <position position="235"/>
    </location>
    <ligand>
        <name>Ca(2+)</name>
        <dbReference type="ChEBI" id="CHEBI:29108"/>
        <label>1</label>
        <note>catalytic</note>
    </ligand>
</feature>
<comment type="cofactor">
    <cofactor evidence="6">
        <name>Ca(2+)</name>
        <dbReference type="ChEBI" id="CHEBI:29108"/>
    </cofactor>
    <text evidence="6">Binds 2 calcium ions per subunit.</text>
</comment>
<evidence type="ECO:0000256" key="6">
    <source>
        <dbReference type="PIRSR" id="PIRSR602640-2"/>
    </source>
</evidence>
<dbReference type="PANTHER" id="PTHR11799:SF12">
    <property type="entry name" value="PARAOXONASE-RELATED"/>
    <property type="match status" value="1"/>
</dbReference>
<dbReference type="Gene3D" id="2.120.10.30">
    <property type="entry name" value="TolB, C-terminal domain"/>
    <property type="match status" value="1"/>
</dbReference>